<sequence length="409" mass="46611">MLSPNTAQPGRSVWNQVGREIFENRLDSLHVTKFVPEPHTLQEQDWPKPHGTEILPFDIEKQLSDDIAFVSAYEYGVRYVTAAAIEASEGEGLLVRLAANEGVGALVVNAWTRLFSTLERCAKKALSREQCAEDALDVVLNLNRNKILGRLASRHFRRPQHENGPARNALSERLNAYFKSSKRQSAETEELRRQIETFHAAFLDVENSGPDTGTLRRVVQEAFLLTVDGISLPARLERARFAASTLDTREIREINKIANYWRICHHLAHLSRSYRTLFSKIKLQTIEPFAPSVWHGNSKTRYVHAEVQMLVYYEIRGPPIWPRVIGASKEACFLCNSFIKAHGLFCVSKAHRQIYSQWTIPDLADYSAEALDRLRRALVAVNRDVVSALQQARRNRNFRPFPLQSSINL</sequence>
<dbReference type="Proteomes" id="UP000800094">
    <property type="component" value="Unassembled WGS sequence"/>
</dbReference>
<dbReference type="RefSeq" id="XP_033688307.1">
    <property type="nucleotide sequence ID" value="XM_033825604.1"/>
</dbReference>
<evidence type="ECO:0000313" key="1">
    <source>
        <dbReference type="EMBL" id="KAF2253303.1"/>
    </source>
</evidence>
<gene>
    <name evidence="1" type="ORF">BU26DRAFT_477424</name>
</gene>
<dbReference type="EMBL" id="ML987191">
    <property type="protein sequence ID" value="KAF2253303.1"/>
    <property type="molecule type" value="Genomic_DNA"/>
</dbReference>
<feature type="non-terminal residue" evidence="1">
    <location>
        <position position="409"/>
    </location>
</feature>
<dbReference type="Pfam" id="PF14441">
    <property type="entry name" value="OTT_1508_deam"/>
    <property type="match status" value="1"/>
</dbReference>
<name>A0A6A6IVS7_9PLEO</name>
<accession>A0A6A6IVS7</accession>
<evidence type="ECO:0000313" key="2">
    <source>
        <dbReference type="Proteomes" id="UP000800094"/>
    </source>
</evidence>
<proteinExistence type="predicted"/>
<dbReference type="GeneID" id="54578934"/>
<protein>
    <submittedName>
        <fullName evidence="1">Uncharacterized protein</fullName>
    </submittedName>
</protein>
<reference evidence="1" key="1">
    <citation type="journal article" date="2020" name="Stud. Mycol.">
        <title>101 Dothideomycetes genomes: a test case for predicting lifestyles and emergence of pathogens.</title>
        <authorList>
            <person name="Haridas S."/>
            <person name="Albert R."/>
            <person name="Binder M."/>
            <person name="Bloem J."/>
            <person name="Labutti K."/>
            <person name="Salamov A."/>
            <person name="Andreopoulos B."/>
            <person name="Baker S."/>
            <person name="Barry K."/>
            <person name="Bills G."/>
            <person name="Bluhm B."/>
            <person name="Cannon C."/>
            <person name="Castanera R."/>
            <person name="Culley D."/>
            <person name="Daum C."/>
            <person name="Ezra D."/>
            <person name="Gonzalez J."/>
            <person name="Henrissat B."/>
            <person name="Kuo A."/>
            <person name="Liang C."/>
            <person name="Lipzen A."/>
            <person name="Lutzoni F."/>
            <person name="Magnuson J."/>
            <person name="Mondo S."/>
            <person name="Nolan M."/>
            <person name="Ohm R."/>
            <person name="Pangilinan J."/>
            <person name="Park H.-J."/>
            <person name="Ramirez L."/>
            <person name="Alfaro M."/>
            <person name="Sun H."/>
            <person name="Tritt A."/>
            <person name="Yoshinaga Y."/>
            <person name="Zwiers L.-H."/>
            <person name="Turgeon B."/>
            <person name="Goodwin S."/>
            <person name="Spatafora J."/>
            <person name="Crous P."/>
            <person name="Grigoriev I."/>
        </authorList>
    </citation>
    <scope>NUCLEOTIDE SEQUENCE</scope>
    <source>
        <strain evidence="1">CBS 122368</strain>
    </source>
</reference>
<dbReference type="AlphaFoldDB" id="A0A6A6IVS7"/>
<organism evidence="1 2">
    <name type="scientific">Trematosphaeria pertusa</name>
    <dbReference type="NCBI Taxonomy" id="390896"/>
    <lineage>
        <taxon>Eukaryota</taxon>
        <taxon>Fungi</taxon>
        <taxon>Dikarya</taxon>
        <taxon>Ascomycota</taxon>
        <taxon>Pezizomycotina</taxon>
        <taxon>Dothideomycetes</taxon>
        <taxon>Pleosporomycetidae</taxon>
        <taxon>Pleosporales</taxon>
        <taxon>Massarineae</taxon>
        <taxon>Trematosphaeriaceae</taxon>
        <taxon>Trematosphaeria</taxon>
    </lineage>
</organism>
<dbReference type="InterPro" id="IPR027796">
    <property type="entry name" value="OTT_1508_deam-like"/>
</dbReference>
<dbReference type="OrthoDB" id="3795530at2759"/>
<keyword evidence="2" id="KW-1185">Reference proteome</keyword>